<feature type="domain" description="FHA" evidence="1">
    <location>
        <begin position="327"/>
        <end position="387"/>
    </location>
</feature>
<organism evidence="2 3">
    <name type="scientific">Pyronema omphalodes (strain CBS 100304)</name>
    <name type="common">Pyronema confluens</name>
    <dbReference type="NCBI Taxonomy" id="1076935"/>
    <lineage>
        <taxon>Eukaryota</taxon>
        <taxon>Fungi</taxon>
        <taxon>Dikarya</taxon>
        <taxon>Ascomycota</taxon>
        <taxon>Pezizomycotina</taxon>
        <taxon>Pezizomycetes</taxon>
        <taxon>Pezizales</taxon>
        <taxon>Pyronemataceae</taxon>
        <taxon>Pyronema</taxon>
    </lineage>
</organism>
<evidence type="ECO:0000313" key="2">
    <source>
        <dbReference type="EMBL" id="CCX17488.1"/>
    </source>
</evidence>
<dbReference type="GO" id="GO:0006355">
    <property type="term" value="P:regulation of DNA-templated transcription"/>
    <property type="evidence" value="ECO:0007669"/>
    <property type="project" value="InterPro"/>
</dbReference>
<dbReference type="SUPFAM" id="SSF49879">
    <property type="entry name" value="SMAD/FHA domain"/>
    <property type="match status" value="1"/>
</dbReference>
<name>U4LCC4_PYROM</name>
<dbReference type="InterPro" id="IPR039327">
    <property type="entry name" value="CON7-like"/>
</dbReference>
<evidence type="ECO:0000313" key="3">
    <source>
        <dbReference type="Proteomes" id="UP000018144"/>
    </source>
</evidence>
<dbReference type="InterPro" id="IPR000253">
    <property type="entry name" value="FHA_dom"/>
</dbReference>
<protein>
    <recommendedName>
        <fullName evidence="1">FHA domain-containing protein</fullName>
    </recommendedName>
</protein>
<dbReference type="Pfam" id="PF00498">
    <property type="entry name" value="FHA"/>
    <property type="match status" value="1"/>
</dbReference>
<gene>
    <name evidence="2" type="ORF">PCON_04492</name>
</gene>
<evidence type="ECO:0000259" key="1">
    <source>
        <dbReference type="PROSITE" id="PS50006"/>
    </source>
</evidence>
<dbReference type="EMBL" id="HF936658">
    <property type="protein sequence ID" value="CCX17488.1"/>
    <property type="molecule type" value="Genomic_DNA"/>
</dbReference>
<dbReference type="STRING" id="1076935.U4LCC4"/>
<dbReference type="CDD" id="cd00060">
    <property type="entry name" value="FHA"/>
    <property type="match status" value="1"/>
</dbReference>
<dbReference type="PANTHER" id="PTHR36167:SF3">
    <property type="entry name" value="C2H2 FINGER DOMAIN TRANSCRIPTION FACTOR (EUROFUNG)-RELATED"/>
    <property type="match status" value="1"/>
</dbReference>
<proteinExistence type="predicted"/>
<dbReference type="InterPro" id="IPR008984">
    <property type="entry name" value="SMAD_FHA_dom_sf"/>
</dbReference>
<dbReference type="Pfam" id="PF17111">
    <property type="entry name" value="PigL_N"/>
    <property type="match status" value="1"/>
</dbReference>
<reference evidence="2 3" key="1">
    <citation type="journal article" date="2013" name="PLoS Genet.">
        <title>The genome and development-dependent transcriptomes of Pyronema confluens: a window into fungal evolution.</title>
        <authorList>
            <person name="Traeger S."/>
            <person name="Altegoer F."/>
            <person name="Freitag M."/>
            <person name="Gabaldon T."/>
            <person name="Kempken F."/>
            <person name="Kumar A."/>
            <person name="Marcet-Houben M."/>
            <person name="Poggeler S."/>
            <person name="Stajich J.E."/>
            <person name="Nowrousian M."/>
        </authorList>
    </citation>
    <scope>NUCLEOTIDE SEQUENCE [LARGE SCALE GENOMIC DNA]</scope>
    <source>
        <strain evidence="3">CBS 100304</strain>
        <tissue evidence="2">Vegetative mycelium</tissue>
    </source>
</reference>
<dbReference type="InterPro" id="IPR031348">
    <property type="entry name" value="PigL_N"/>
</dbReference>
<dbReference type="PROSITE" id="PS50006">
    <property type="entry name" value="FHA_DOMAIN"/>
    <property type="match status" value="1"/>
</dbReference>
<dbReference type="eggNOG" id="ENOG502RQI4">
    <property type="taxonomic scope" value="Eukaryota"/>
</dbReference>
<sequence length="420" mass="47550">MTDPLCIASSITGLISRSSQLVSVLYSVSTPALDAKDSINRLLNEIQSLDSILAELQRLQPDMTPIVRRNLATILDDCSRVYSEIEFRICEWSGLSGLSKAVGINISWEHLDWPTIEPEIKALLNELERHKSTLELVLELINLQSTNETRNSLYEVQEKLNLLEYRTRPADPESPRSYPSMNSTRNAVSVDIPRTNESVIWASSRSSIDTFMRYSGSSFATSLIGTAYEEVLRTARPYKIRTLWGNRQRNLADSASAASTSERKYRWSWGGGHTTASEWSPAHEASNPLRAFSFKPYDNTDFMPYPFTTTSQDGGKPASYIPADKPVYLGRHVSSHNKPSLHRDFHPASPQHCQIWWRMNEGDRETQWYIRDLDSKTGGTFLNDRKIEPNKDVRLKDGDTVRGEAEVERGWMRVKDSAGG</sequence>
<dbReference type="Proteomes" id="UP000018144">
    <property type="component" value="Unassembled WGS sequence"/>
</dbReference>
<dbReference type="AlphaFoldDB" id="U4LCC4"/>
<keyword evidence="3" id="KW-1185">Reference proteome</keyword>
<dbReference type="OrthoDB" id="19923at2759"/>
<dbReference type="SMART" id="SM00240">
    <property type="entry name" value="FHA"/>
    <property type="match status" value="1"/>
</dbReference>
<dbReference type="Gene3D" id="2.60.200.20">
    <property type="match status" value="1"/>
</dbReference>
<dbReference type="PANTHER" id="PTHR36167">
    <property type="entry name" value="C2H2 FINGER DOMAIN TRANSCRIPTION FACTOR (EUROFUNG)-RELATED"/>
    <property type="match status" value="1"/>
</dbReference>
<accession>U4LCC4</accession>